<proteinExistence type="predicted"/>
<accession>B9XRZ6</accession>
<evidence type="ECO:0000313" key="3">
    <source>
        <dbReference type="Proteomes" id="UP000003688"/>
    </source>
</evidence>
<keyword evidence="1" id="KW-0732">Signal</keyword>
<protein>
    <submittedName>
        <fullName evidence="2">Uncharacterized protein</fullName>
    </submittedName>
</protein>
<keyword evidence="3" id="KW-1185">Reference proteome</keyword>
<comment type="caution">
    <text evidence="2">The sequence shown here is derived from an EMBL/GenBank/DDBJ whole genome shotgun (WGS) entry which is preliminary data.</text>
</comment>
<dbReference type="OrthoDB" id="9553820at2"/>
<feature type="signal peptide" evidence="1">
    <location>
        <begin position="1"/>
        <end position="18"/>
    </location>
</feature>
<organism evidence="2 3">
    <name type="scientific">Pedosphaera parvula (strain Ellin514)</name>
    <dbReference type="NCBI Taxonomy" id="320771"/>
    <lineage>
        <taxon>Bacteria</taxon>
        <taxon>Pseudomonadati</taxon>
        <taxon>Verrucomicrobiota</taxon>
        <taxon>Pedosphaerae</taxon>
        <taxon>Pedosphaerales</taxon>
        <taxon>Pedosphaeraceae</taxon>
        <taxon>Pedosphaera</taxon>
    </lineage>
</organism>
<evidence type="ECO:0000313" key="2">
    <source>
        <dbReference type="EMBL" id="EEF57367.1"/>
    </source>
</evidence>
<dbReference type="AlphaFoldDB" id="B9XRZ6"/>
<dbReference type="RefSeq" id="WP_007418579.1">
    <property type="nucleotide sequence ID" value="NZ_ABOX02000071.1"/>
</dbReference>
<feature type="chain" id="PRO_5002895106" evidence="1">
    <location>
        <begin position="19"/>
        <end position="151"/>
    </location>
</feature>
<dbReference type="Proteomes" id="UP000003688">
    <property type="component" value="Unassembled WGS sequence"/>
</dbReference>
<reference evidence="2 3" key="1">
    <citation type="journal article" date="2011" name="J. Bacteriol.">
        <title>Genome sequence of 'Pedosphaera parvula' Ellin514, an aerobic Verrucomicrobial isolate from pasture soil.</title>
        <authorList>
            <person name="Kant R."/>
            <person name="van Passel M.W."/>
            <person name="Sangwan P."/>
            <person name="Palva A."/>
            <person name="Lucas S."/>
            <person name="Copeland A."/>
            <person name="Lapidus A."/>
            <person name="Glavina Del Rio T."/>
            <person name="Dalin E."/>
            <person name="Tice H."/>
            <person name="Bruce D."/>
            <person name="Goodwin L."/>
            <person name="Pitluck S."/>
            <person name="Chertkov O."/>
            <person name="Larimer F.W."/>
            <person name="Land M.L."/>
            <person name="Hauser L."/>
            <person name="Brettin T.S."/>
            <person name="Detter J.C."/>
            <person name="Han S."/>
            <person name="de Vos W.M."/>
            <person name="Janssen P.H."/>
            <person name="Smidt H."/>
        </authorList>
    </citation>
    <scope>NUCLEOTIDE SEQUENCE [LARGE SCALE GENOMIC DNA]</scope>
    <source>
        <strain evidence="2 3">Ellin514</strain>
    </source>
</reference>
<dbReference type="EMBL" id="ABOX02000071">
    <property type="protein sequence ID" value="EEF57367.1"/>
    <property type="molecule type" value="Genomic_DNA"/>
</dbReference>
<gene>
    <name evidence="2" type="ORF">Cflav_PD0340</name>
</gene>
<sequence precursor="true">MKVLLLCLCLALTLNSLAAADSGKDWLRTPPDPKGKWTQIPEQDIYEVVASKETVAVVSELAKKRFVELSDEQARFFTGHYFHSSKGKKPYLLRAVYGHGGTGKYTVSRNGSSVLVLHGSLGHSDASHKSALVVNLDFVPIETYVETEIDE</sequence>
<name>B9XRZ6_PEDPL</name>
<evidence type="ECO:0000256" key="1">
    <source>
        <dbReference type="SAM" id="SignalP"/>
    </source>
</evidence>